<dbReference type="CDD" id="cd23423">
    <property type="entry name" value="beta-trefoil_Ricin_hemolysin"/>
    <property type="match status" value="1"/>
</dbReference>
<protein>
    <submittedName>
        <fullName evidence="1">Uncharacterized protein</fullName>
    </submittedName>
</protein>
<proteinExistence type="predicted"/>
<gene>
    <name evidence="1" type="ORF">BJI69_15040</name>
</gene>
<dbReference type="EMBL" id="CP017480">
    <property type="protein sequence ID" value="APG05080.1"/>
    <property type="molecule type" value="Genomic_DNA"/>
</dbReference>
<dbReference type="PATRIC" id="fig|1440763.5.peg.1313"/>
<dbReference type="AlphaFoldDB" id="A0A0G9HEB8"/>
<dbReference type="Proteomes" id="UP000182987">
    <property type="component" value="Chromosome"/>
</dbReference>
<dbReference type="SUPFAM" id="SSF50370">
    <property type="entry name" value="Ricin B-like lectins"/>
    <property type="match status" value="1"/>
</dbReference>
<dbReference type="SMART" id="SM00458">
    <property type="entry name" value="RICIN"/>
    <property type="match status" value="1"/>
</dbReference>
<dbReference type="Pfam" id="PF00652">
    <property type="entry name" value="Ricin_B_lectin"/>
    <property type="match status" value="1"/>
</dbReference>
<reference evidence="2" key="1">
    <citation type="submission" date="2016-09" db="EMBL/GenBank/DDBJ databases">
        <authorList>
            <person name="Lysoe E."/>
        </authorList>
    </citation>
    <scope>NUCLEOTIDE SEQUENCE [LARGE SCALE GENOMIC DNA]</scope>
    <source>
        <strain evidence="2">LJ96T</strain>
    </source>
</reference>
<dbReference type="RefSeq" id="WP_046967133.1">
    <property type="nucleotide sequence ID" value="NZ_CP017480.1"/>
</dbReference>
<organism evidence="1 2">
    <name type="scientific">Luteibacter rhizovicinus DSM 16549</name>
    <dbReference type="NCBI Taxonomy" id="1440763"/>
    <lineage>
        <taxon>Bacteria</taxon>
        <taxon>Pseudomonadati</taxon>
        <taxon>Pseudomonadota</taxon>
        <taxon>Gammaproteobacteria</taxon>
        <taxon>Lysobacterales</taxon>
        <taxon>Rhodanobacteraceae</taxon>
        <taxon>Luteibacter</taxon>
    </lineage>
</organism>
<dbReference type="InterPro" id="IPR006311">
    <property type="entry name" value="TAT_signal"/>
</dbReference>
<dbReference type="PROSITE" id="PS51318">
    <property type="entry name" value="TAT"/>
    <property type="match status" value="1"/>
</dbReference>
<dbReference type="InterPro" id="IPR000772">
    <property type="entry name" value="Ricin_B_lectin"/>
</dbReference>
<dbReference type="Gene3D" id="2.70.240.20">
    <property type="entry name" value="Leukocidin/Hemolysin toxin, cytolysin domain"/>
    <property type="match status" value="1"/>
</dbReference>
<dbReference type="OrthoDB" id="6194540at2"/>
<dbReference type="PROSITE" id="PS51257">
    <property type="entry name" value="PROKAR_LIPOPROTEIN"/>
    <property type="match status" value="1"/>
</dbReference>
<name>A0A0G9HEB8_9GAMM</name>
<keyword evidence="2" id="KW-1185">Reference proteome</keyword>
<evidence type="ECO:0000313" key="2">
    <source>
        <dbReference type="Proteomes" id="UP000182987"/>
    </source>
</evidence>
<sequence>MKTLDVSRRALAITLGAVLLACAAPTVIAAPSTAEKPVKALLTFGDPSHIDHAGDLLAGLPKAAVLAGGSLPADQLKRYALPSAGAVAVVAARDIASLGESRAVLMRLFNAGVPVFVCADDAHGSDVAGLFGMSPETGDAMFVRQANGEVALLDSASGEQHWNPRWSQAMAASVSSLREDNTPEFAGLDDTSTQDAAKGAGEPIYTFHEGLIETGTDEITGRATIQVIRSASKNGDDKEISVRAWSTITPKGVGVVTHQRGRRGVPTKVTATLPWVYRASHRVVADGAQAQMVHSLPGSMGSTGTRMDYEKVGRRGYTIGGGMGAHVSASGKPSAALAAKLRFNLSFSYTRESTETIRYSFLDYSLFARTVDGGKRMLWEAPIAPHLKDALVENSRKKKFNGKNMTPMMFSGSLDTWSVWKLPGDYEGKVTVAIEAGYDRNERLASWVKPRRGYFEETKTIKAGKSYVFDLSHPFLTREITVLIRSAAGDGGCLTQTEGKISVASCDPSNRSQMWGLDSESRYVNRATKQCLTADTEDALLRMSSCTLANSQRWEWRADRLHSGYDDGRHRLYVELGKVRFHVPPGRFEDVPVNPHNAVLSPWSGYPRAPLAGELIPAPHGVNAGSVPSSWASTYRAISPEQRWDVIVLRAGLAPNL</sequence>
<evidence type="ECO:0000313" key="1">
    <source>
        <dbReference type="EMBL" id="APG05080.1"/>
    </source>
</evidence>
<dbReference type="KEGG" id="lrz:BJI69_15040"/>
<dbReference type="PROSITE" id="PS50231">
    <property type="entry name" value="RICIN_B_LECTIN"/>
    <property type="match status" value="1"/>
</dbReference>
<accession>A0A0G9HEB8</accession>
<dbReference type="InterPro" id="IPR035992">
    <property type="entry name" value="Ricin_B-like_lectins"/>
</dbReference>